<accession>Q0QJY0</accession>
<gene>
    <name evidence="1" type="primary">pul</name>
</gene>
<sequence length="203" mass="21621">DVVYNHVYTVVAHYVSQAAPGYSVRHDVRVKRPSDCGDCSDVASEWAVVCESVGGFVRCCAIEFNVDGFRFDLMGLIEQSAVEQLYVELGVVDSSPSVGGESRGASDVNCIRETVQLGVSYLEGEVVGDVSLCDAIRGSAFSDEDIGCVAGIVEEDTLIFTVMFGRDSSREGIDETGCGDCGSASTDFGGADLVLEYVEIHDN</sequence>
<name>Q0QJY0_9BIFI</name>
<reference evidence="1" key="1">
    <citation type="journal article" date="2006" name="Appl. Environ. Microbiol.">
        <title>Screening for and identification of starch-, amylopectin-, and pullulan-degrading activities in bifidobacterial strains.</title>
        <authorList>
            <person name="Ryan S.M."/>
            <person name="Fitzgerald G.F."/>
            <person name="van Sinderen D."/>
        </authorList>
    </citation>
    <scope>NUCLEOTIDE SEQUENCE</scope>
    <source>
        <strain evidence="1">JCM7027</strain>
    </source>
</reference>
<evidence type="ECO:0000313" key="1">
    <source>
        <dbReference type="EMBL" id="ABD15257.1"/>
    </source>
</evidence>
<dbReference type="InterPro" id="IPR017853">
    <property type="entry name" value="GH"/>
</dbReference>
<protein>
    <submittedName>
        <fullName evidence="1">Pullulanase</fullName>
    </submittedName>
</protein>
<dbReference type="Gene3D" id="3.20.20.80">
    <property type="entry name" value="Glycosidases"/>
    <property type="match status" value="1"/>
</dbReference>
<feature type="non-terminal residue" evidence="1">
    <location>
        <position position="1"/>
    </location>
</feature>
<dbReference type="SUPFAM" id="SSF51445">
    <property type="entry name" value="(Trans)glycosidases"/>
    <property type="match status" value="1"/>
</dbReference>
<dbReference type="CAZy" id="GH13">
    <property type="family name" value="Glycoside Hydrolase Family 13"/>
</dbReference>
<proteinExistence type="predicted"/>
<organism evidence="1">
    <name type="scientific">Bifidobacterium thermophilum</name>
    <dbReference type="NCBI Taxonomy" id="33905"/>
    <lineage>
        <taxon>Bacteria</taxon>
        <taxon>Bacillati</taxon>
        <taxon>Actinomycetota</taxon>
        <taxon>Actinomycetes</taxon>
        <taxon>Bifidobacteriales</taxon>
        <taxon>Bifidobacteriaceae</taxon>
        <taxon>Bifidobacterium</taxon>
    </lineage>
</organism>
<feature type="non-terminal residue" evidence="1">
    <location>
        <position position="203"/>
    </location>
</feature>
<dbReference type="AlphaFoldDB" id="Q0QJY0"/>
<dbReference type="EMBL" id="DQ341121">
    <property type="protein sequence ID" value="ABD15257.1"/>
    <property type="molecule type" value="Genomic_DNA"/>
</dbReference>